<protein>
    <recommendedName>
        <fullName evidence="5">DUF433 domain-containing protein</fullName>
    </recommendedName>
</protein>
<feature type="region of interest" description="Disordered" evidence="2">
    <location>
        <begin position="158"/>
        <end position="179"/>
    </location>
</feature>
<dbReference type="SUPFAM" id="SSF46689">
    <property type="entry name" value="Homeodomain-like"/>
    <property type="match status" value="1"/>
</dbReference>
<feature type="compositionally biased region" description="Basic and acidic residues" evidence="2">
    <location>
        <begin position="158"/>
        <end position="171"/>
    </location>
</feature>
<dbReference type="Proteomes" id="UP000649829">
    <property type="component" value="Unassembled WGS sequence"/>
</dbReference>
<accession>A0A917W9A1</accession>
<sequence length="179" mass="19890">MIKYTHVMANEDREKDRQALRAMLDEGRASDQVAQKSAEELRRRVRQQPAEMETPSTSTTSAPAWEGIVTVVPGLRGGRPVIRSMRITVGDVLGWLSSGMNEAEILAEYPELKETDISAAVAFAAERAELEAEAHRLRAAIERISRRFACRLPASERLTRDDANSRSRPGDGDDADQDK</sequence>
<dbReference type="AlphaFoldDB" id="A0A917W9A1"/>
<evidence type="ECO:0008006" key="5">
    <source>
        <dbReference type="Google" id="ProtNLM"/>
    </source>
</evidence>
<feature type="coiled-coil region" evidence="1">
    <location>
        <begin position="120"/>
        <end position="147"/>
    </location>
</feature>
<evidence type="ECO:0000256" key="1">
    <source>
        <dbReference type="SAM" id="Coils"/>
    </source>
</evidence>
<keyword evidence="1" id="KW-0175">Coiled coil</keyword>
<dbReference type="InterPro" id="IPR007367">
    <property type="entry name" value="DUF433"/>
</dbReference>
<evidence type="ECO:0000313" key="4">
    <source>
        <dbReference type="Proteomes" id="UP000649829"/>
    </source>
</evidence>
<dbReference type="PANTHER" id="PTHR34849">
    <property type="entry name" value="SSL5025 PROTEIN"/>
    <property type="match status" value="1"/>
</dbReference>
<proteinExistence type="predicted"/>
<dbReference type="InterPro" id="IPR009057">
    <property type="entry name" value="Homeodomain-like_sf"/>
</dbReference>
<reference evidence="3" key="2">
    <citation type="submission" date="2020-09" db="EMBL/GenBank/DDBJ databases">
        <authorList>
            <person name="Sun Q."/>
            <person name="Zhou Y."/>
        </authorList>
    </citation>
    <scope>NUCLEOTIDE SEQUENCE</scope>
    <source>
        <strain evidence="3">CGMCC 1.6293</strain>
    </source>
</reference>
<dbReference type="InterPro" id="IPR036388">
    <property type="entry name" value="WH-like_DNA-bd_sf"/>
</dbReference>
<evidence type="ECO:0000256" key="2">
    <source>
        <dbReference type="SAM" id="MobiDB-lite"/>
    </source>
</evidence>
<dbReference type="EMBL" id="BMLF01000001">
    <property type="protein sequence ID" value="GGL82127.1"/>
    <property type="molecule type" value="Genomic_DNA"/>
</dbReference>
<reference evidence="3" key="1">
    <citation type="journal article" date="2014" name="Int. J. Syst. Evol. Microbiol.">
        <title>Complete genome sequence of Corynebacterium casei LMG S-19264T (=DSM 44701T), isolated from a smear-ripened cheese.</title>
        <authorList>
            <consortium name="US DOE Joint Genome Institute (JGI-PGF)"/>
            <person name="Walter F."/>
            <person name="Albersmeier A."/>
            <person name="Kalinowski J."/>
            <person name="Ruckert C."/>
        </authorList>
    </citation>
    <scope>NUCLEOTIDE SEQUENCE</scope>
    <source>
        <strain evidence="3">CGMCC 1.6293</strain>
    </source>
</reference>
<dbReference type="PANTHER" id="PTHR34849:SF3">
    <property type="entry name" value="SSR2962 PROTEIN"/>
    <property type="match status" value="1"/>
</dbReference>
<feature type="region of interest" description="Disordered" evidence="2">
    <location>
        <begin position="25"/>
        <end position="61"/>
    </location>
</feature>
<comment type="caution">
    <text evidence="3">The sequence shown here is derived from an EMBL/GenBank/DDBJ whole genome shotgun (WGS) entry which is preliminary data.</text>
</comment>
<gene>
    <name evidence="3" type="ORF">GCM10011534_00190</name>
</gene>
<name>A0A917W9A1_9RHOB</name>
<feature type="compositionally biased region" description="Low complexity" evidence="2">
    <location>
        <begin position="49"/>
        <end position="61"/>
    </location>
</feature>
<dbReference type="Pfam" id="PF04255">
    <property type="entry name" value="DUF433"/>
    <property type="match status" value="1"/>
</dbReference>
<keyword evidence="4" id="KW-1185">Reference proteome</keyword>
<dbReference type="Gene3D" id="1.10.10.10">
    <property type="entry name" value="Winged helix-like DNA-binding domain superfamily/Winged helix DNA-binding domain"/>
    <property type="match status" value="1"/>
</dbReference>
<organism evidence="3 4">
    <name type="scientific">Pseudooceanicola nanhaiensis</name>
    <dbReference type="NCBI Taxonomy" id="375761"/>
    <lineage>
        <taxon>Bacteria</taxon>
        <taxon>Pseudomonadati</taxon>
        <taxon>Pseudomonadota</taxon>
        <taxon>Alphaproteobacteria</taxon>
        <taxon>Rhodobacterales</taxon>
        <taxon>Paracoccaceae</taxon>
        <taxon>Pseudooceanicola</taxon>
    </lineage>
</organism>
<evidence type="ECO:0000313" key="3">
    <source>
        <dbReference type="EMBL" id="GGL82127.1"/>
    </source>
</evidence>